<name>A0A0C9VME9_SPHS4</name>
<evidence type="ECO:0000313" key="2">
    <source>
        <dbReference type="Proteomes" id="UP000054279"/>
    </source>
</evidence>
<dbReference type="HOGENOM" id="CLU_842418_0_0_1"/>
<accession>A0A0C9VME9</accession>
<dbReference type="Proteomes" id="UP000054279">
    <property type="component" value="Unassembled WGS sequence"/>
</dbReference>
<dbReference type="InterPro" id="IPR032675">
    <property type="entry name" value="LRR_dom_sf"/>
</dbReference>
<sequence length="330" mass="37467">MPQLQTLLILEQYDFVSAKQLADIPLFSGHTPMLRNLSLGAYIPNPRVSVMLWERLLSLHIDYRITPNDWITILSFLSSLRYLELSTFPILSDDIHMNMDRLWDIQGNPILPFQEISLRSVSYNVRLFPYSLRLPELKIFRLQATLSTLDHELSDMIVYDIFSQIPQLANISTELTRVVISRRPRGNMCCLTRICGYSRDSSYHLDIQITLHAADTEGRVVTKLLALFPALEELSLEGEFQASSVEIGTSMTLTTLDLSGGIIGWEAFNETWLSVFFSYTTGFPLLGRVILGSHQELYPVIMGYNRQDLEIRLTSSTSVSASYPQVSAGF</sequence>
<dbReference type="Gene3D" id="3.80.10.10">
    <property type="entry name" value="Ribonuclease Inhibitor"/>
    <property type="match status" value="1"/>
</dbReference>
<evidence type="ECO:0000313" key="1">
    <source>
        <dbReference type="EMBL" id="KIJ42997.1"/>
    </source>
</evidence>
<reference evidence="1 2" key="1">
    <citation type="submission" date="2014-06" db="EMBL/GenBank/DDBJ databases">
        <title>Evolutionary Origins and Diversification of the Mycorrhizal Mutualists.</title>
        <authorList>
            <consortium name="DOE Joint Genome Institute"/>
            <consortium name="Mycorrhizal Genomics Consortium"/>
            <person name="Kohler A."/>
            <person name="Kuo A."/>
            <person name="Nagy L.G."/>
            <person name="Floudas D."/>
            <person name="Copeland A."/>
            <person name="Barry K.W."/>
            <person name="Cichocki N."/>
            <person name="Veneault-Fourrey C."/>
            <person name="LaButti K."/>
            <person name="Lindquist E.A."/>
            <person name="Lipzen A."/>
            <person name="Lundell T."/>
            <person name="Morin E."/>
            <person name="Murat C."/>
            <person name="Riley R."/>
            <person name="Ohm R."/>
            <person name="Sun H."/>
            <person name="Tunlid A."/>
            <person name="Henrissat B."/>
            <person name="Grigoriev I.V."/>
            <person name="Hibbett D.S."/>
            <person name="Martin F."/>
        </authorList>
    </citation>
    <scope>NUCLEOTIDE SEQUENCE [LARGE SCALE GENOMIC DNA]</scope>
    <source>
        <strain evidence="1 2">SS14</strain>
    </source>
</reference>
<organism evidence="1 2">
    <name type="scientific">Sphaerobolus stellatus (strain SS14)</name>
    <dbReference type="NCBI Taxonomy" id="990650"/>
    <lineage>
        <taxon>Eukaryota</taxon>
        <taxon>Fungi</taxon>
        <taxon>Dikarya</taxon>
        <taxon>Basidiomycota</taxon>
        <taxon>Agaricomycotina</taxon>
        <taxon>Agaricomycetes</taxon>
        <taxon>Phallomycetidae</taxon>
        <taxon>Geastrales</taxon>
        <taxon>Sphaerobolaceae</taxon>
        <taxon>Sphaerobolus</taxon>
    </lineage>
</organism>
<dbReference type="AlphaFoldDB" id="A0A0C9VME9"/>
<dbReference type="EMBL" id="KN837126">
    <property type="protein sequence ID" value="KIJ42997.1"/>
    <property type="molecule type" value="Genomic_DNA"/>
</dbReference>
<gene>
    <name evidence="1" type="ORF">M422DRAFT_779873</name>
</gene>
<keyword evidence="2" id="KW-1185">Reference proteome</keyword>
<protein>
    <submittedName>
        <fullName evidence="1">Uncharacterized protein</fullName>
    </submittedName>
</protein>
<proteinExistence type="predicted"/>